<dbReference type="Proteomes" id="UP000242861">
    <property type="component" value="Unassembled WGS sequence"/>
</dbReference>
<feature type="domain" description="PilZ" evidence="2">
    <location>
        <begin position="7"/>
        <end position="103"/>
    </location>
</feature>
<comment type="subunit">
    <text evidence="1">Monomer in both c-di-GMP-bound and free forms.</text>
</comment>
<gene>
    <name evidence="4" type="ORF">CW360_07195</name>
    <name evidence="3" type="ORF">GCM10007363_17350</name>
</gene>
<dbReference type="Gene3D" id="2.40.10.220">
    <property type="entry name" value="predicted glycosyltransferase like domains"/>
    <property type="match status" value="1"/>
</dbReference>
<dbReference type="PIRSF" id="PIRSF028141">
    <property type="entry name" value="C-di-GMP_BP_PA4608"/>
    <property type="match status" value="1"/>
</dbReference>
<dbReference type="RefSeq" id="WP_101193231.1">
    <property type="nucleotide sequence ID" value="NZ_BMDE01000004.1"/>
</dbReference>
<evidence type="ECO:0000313" key="6">
    <source>
        <dbReference type="Proteomes" id="UP000655550"/>
    </source>
</evidence>
<organism evidence="4 5">
    <name type="scientific">Pseudomonas fluvialis</name>
    <dbReference type="NCBI Taxonomy" id="1793966"/>
    <lineage>
        <taxon>Bacteria</taxon>
        <taxon>Pseudomonadati</taxon>
        <taxon>Pseudomonadota</taxon>
        <taxon>Gammaproteobacteria</taxon>
        <taxon>Pseudomonadales</taxon>
        <taxon>Pseudomonadaceae</taxon>
        <taxon>Pseudomonas</taxon>
    </lineage>
</organism>
<comment type="caution">
    <text evidence="4">The sequence shown here is derived from an EMBL/GenBank/DDBJ whole genome shotgun (WGS) entry which is preliminary data.</text>
</comment>
<dbReference type="SUPFAM" id="SSF141371">
    <property type="entry name" value="PilZ domain-like"/>
    <property type="match status" value="1"/>
</dbReference>
<evidence type="ECO:0000313" key="5">
    <source>
        <dbReference type="Proteomes" id="UP000242861"/>
    </source>
</evidence>
<dbReference type="EMBL" id="PIYS01000010">
    <property type="protein sequence ID" value="PKF71675.1"/>
    <property type="molecule type" value="Genomic_DNA"/>
</dbReference>
<dbReference type="InterPro" id="IPR009875">
    <property type="entry name" value="PilZ_domain"/>
</dbReference>
<evidence type="ECO:0000313" key="3">
    <source>
        <dbReference type="EMBL" id="GGH93226.1"/>
    </source>
</evidence>
<accession>A0A2I0CR81</accession>
<keyword evidence="6" id="KW-1185">Reference proteome</keyword>
<evidence type="ECO:0000313" key="4">
    <source>
        <dbReference type="EMBL" id="PKF71675.1"/>
    </source>
</evidence>
<sequence>MTDTSQERRRFQRIAFDAATVLSQGDHQWPVELLDISLRGLLVRCPAIWHGDPQQPFTARLSLDDGTQVQMDVQLTRDSQGLLGFLCQHIDLESISHLRRLVELNLGDSSLLERELAALSDN</sequence>
<reference evidence="6" key="4">
    <citation type="journal article" date="2019" name="Int. J. Syst. Evol. Microbiol.">
        <title>The Global Catalogue of Microorganisms (GCM) 10K type strain sequencing project: providing services to taxonomists for standard genome sequencing and annotation.</title>
        <authorList>
            <consortium name="The Broad Institute Genomics Platform"/>
            <consortium name="The Broad Institute Genome Sequencing Center for Infectious Disease"/>
            <person name="Wu L."/>
            <person name="Ma J."/>
        </authorList>
    </citation>
    <scope>NUCLEOTIDE SEQUENCE [LARGE SCALE GENOMIC DNA]</scope>
    <source>
        <strain evidence="6">CCM 8778</strain>
    </source>
</reference>
<dbReference type="InterPro" id="IPR027021">
    <property type="entry name" value="C-di-GMP_BP_PA4608"/>
</dbReference>
<comment type="function">
    <text evidence="1">Binds the second messenger bis-(3'-5') cyclic dimeric guanosine monophosphate (c-di-GMP). Can bind two c-di-GMP molecules per monomer. May play a role in bacterial second-messenger regulated processes. Binding to c-di-GMP induces a conformational change of the C- and N-termini resulting in the exposure of a highly negative surface on one side of the protein to a possible effector protein.</text>
</comment>
<reference evidence="4" key="3">
    <citation type="submission" date="2017-12" db="EMBL/GenBank/DDBJ databases">
        <authorList>
            <person name="Hurst M.R.H."/>
        </authorList>
    </citation>
    <scope>NUCLEOTIDE SEQUENCE [LARGE SCALE GENOMIC DNA]</scope>
    <source>
        <strain evidence="4">ZYSR67-Z</strain>
    </source>
</reference>
<dbReference type="Pfam" id="PF07238">
    <property type="entry name" value="PilZ"/>
    <property type="match status" value="1"/>
</dbReference>
<proteinExistence type="predicted"/>
<keyword evidence="1" id="KW-0547">Nucleotide-binding</keyword>
<dbReference type="EMBL" id="BMDE01000004">
    <property type="protein sequence ID" value="GGH93226.1"/>
    <property type="molecule type" value="Genomic_DNA"/>
</dbReference>
<dbReference type="GO" id="GO:0035438">
    <property type="term" value="F:cyclic-di-GMP binding"/>
    <property type="evidence" value="ECO:0007669"/>
    <property type="project" value="InterPro"/>
</dbReference>
<reference evidence="3" key="1">
    <citation type="journal article" date="2014" name="Int. J. Syst. Evol. Microbiol.">
        <title>Complete genome of a new Firmicutes species belonging to the dominant human colonic microbiota ('Ruminococcus bicirculans') reveals two chromosomes and a selective capacity to utilize plant glucans.</title>
        <authorList>
            <consortium name="NISC Comparative Sequencing Program"/>
            <person name="Wegmann U."/>
            <person name="Louis P."/>
            <person name="Goesmann A."/>
            <person name="Henrissat B."/>
            <person name="Duncan S.H."/>
            <person name="Flint H.J."/>
        </authorList>
    </citation>
    <scope>NUCLEOTIDE SEQUENCE</scope>
    <source>
        <strain evidence="3">CCM 8778</strain>
    </source>
</reference>
<reference evidence="3" key="5">
    <citation type="submission" date="2024-05" db="EMBL/GenBank/DDBJ databases">
        <authorList>
            <person name="Sun Q."/>
            <person name="Sedlacek I."/>
        </authorList>
    </citation>
    <scope>NUCLEOTIDE SEQUENCE</scope>
    <source>
        <strain evidence="3">CCM 8778</strain>
    </source>
</reference>
<reference evidence="5" key="2">
    <citation type="submission" date="2017-12" db="EMBL/GenBank/DDBJ databases">
        <authorList>
            <person name="Yu X.-Y."/>
        </authorList>
    </citation>
    <scope>NUCLEOTIDE SEQUENCE [LARGE SCALE GENOMIC DNA]</scope>
    <source>
        <strain evidence="5">ZYSR67-Z</strain>
    </source>
</reference>
<name>A0A2I0CR81_9PSED</name>
<evidence type="ECO:0000259" key="2">
    <source>
        <dbReference type="Pfam" id="PF07238"/>
    </source>
</evidence>
<keyword evidence="1" id="KW-0973">c-di-GMP</keyword>
<evidence type="ECO:0000256" key="1">
    <source>
        <dbReference type="PIRNR" id="PIRNR028141"/>
    </source>
</evidence>
<protein>
    <recommendedName>
        <fullName evidence="1">Cyclic diguanosine monophosphate-binding protein</fullName>
        <shortName evidence="1">c-di-GMP-binding protein</shortName>
    </recommendedName>
    <alternativeName>
        <fullName evidence="1">Pilz domain-containing protein</fullName>
    </alternativeName>
</protein>
<dbReference type="Proteomes" id="UP000655550">
    <property type="component" value="Unassembled WGS sequence"/>
</dbReference>
<dbReference type="AlphaFoldDB" id="A0A2I0CR81"/>